<keyword evidence="1" id="KW-0472">Membrane</keyword>
<organism evidence="2">
    <name type="scientific">Lepeophtheirus salmonis</name>
    <name type="common">Salmon louse</name>
    <name type="synonym">Caligus salmonis</name>
    <dbReference type="NCBI Taxonomy" id="72036"/>
    <lineage>
        <taxon>Eukaryota</taxon>
        <taxon>Metazoa</taxon>
        <taxon>Ecdysozoa</taxon>
        <taxon>Arthropoda</taxon>
        <taxon>Crustacea</taxon>
        <taxon>Multicrustacea</taxon>
        <taxon>Hexanauplia</taxon>
        <taxon>Copepoda</taxon>
        <taxon>Siphonostomatoida</taxon>
        <taxon>Caligidae</taxon>
        <taxon>Lepeophtheirus</taxon>
    </lineage>
</organism>
<accession>A0A0K2TF28</accession>
<keyword evidence="1" id="KW-0812">Transmembrane</keyword>
<dbReference type="AlphaFoldDB" id="A0A0K2TF28"/>
<dbReference type="EMBL" id="HACA01006700">
    <property type="protein sequence ID" value="CDW24061.1"/>
    <property type="molecule type" value="Transcribed_RNA"/>
</dbReference>
<evidence type="ECO:0000313" key="2">
    <source>
        <dbReference type="EMBL" id="CDW24061.1"/>
    </source>
</evidence>
<sequence length="58" mass="6846">MHKSSFTHSIVFICLHSEPSNRSILDTWKSINVILFAFIFPLESYILLFLFTLYTYSI</sequence>
<evidence type="ECO:0000256" key="1">
    <source>
        <dbReference type="SAM" id="Phobius"/>
    </source>
</evidence>
<proteinExistence type="predicted"/>
<feature type="transmembrane region" description="Helical" evidence="1">
    <location>
        <begin position="33"/>
        <end position="56"/>
    </location>
</feature>
<name>A0A0K2TF28_LEPSM</name>
<reference evidence="2" key="1">
    <citation type="submission" date="2014-05" db="EMBL/GenBank/DDBJ databases">
        <authorList>
            <person name="Chronopoulou M."/>
        </authorList>
    </citation>
    <scope>NUCLEOTIDE SEQUENCE</scope>
    <source>
        <tissue evidence="2">Whole organism</tissue>
    </source>
</reference>
<keyword evidence="1" id="KW-1133">Transmembrane helix</keyword>
<protein>
    <submittedName>
        <fullName evidence="2">Uncharacterized protein</fullName>
    </submittedName>
</protein>